<evidence type="ECO:0000259" key="8">
    <source>
        <dbReference type="Pfam" id="PF23704"/>
    </source>
</evidence>
<evidence type="ECO:0000256" key="6">
    <source>
        <dbReference type="SAM" id="MobiDB-lite"/>
    </source>
</evidence>
<evidence type="ECO:0000256" key="1">
    <source>
        <dbReference type="ARBA" id="ARBA00004123"/>
    </source>
</evidence>
<feature type="domain" description="GTF3C1 extended winged-helix" evidence="9">
    <location>
        <begin position="556"/>
        <end position="659"/>
    </location>
</feature>
<keyword evidence="4" id="KW-0804">Transcription</keyword>
<protein>
    <recommendedName>
        <fullName evidence="16">B-block binding subunit of TFIIIC domain-containing protein</fullName>
    </recommendedName>
</protein>
<keyword evidence="3" id="KW-0238">DNA-binding</keyword>
<evidence type="ECO:0000259" key="10">
    <source>
        <dbReference type="Pfam" id="PF24538"/>
    </source>
</evidence>
<feature type="domain" description="DUF7645" evidence="11">
    <location>
        <begin position="919"/>
        <end position="979"/>
    </location>
</feature>
<evidence type="ECO:0000259" key="9">
    <source>
        <dbReference type="Pfam" id="PF24101"/>
    </source>
</evidence>
<feature type="region of interest" description="Disordered" evidence="6">
    <location>
        <begin position="1417"/>
        <end position="1447"/>
    </location>
</feature>
<feature type="compositionally biased region" description="Low complexity" evidence="6">
    <location>
        <begin position="544"/>
        <end position="555"/>
    </location>
</feature>
<sequence>MDAVVNSALEEICCGAAEGIHLSDLWAKIGPTLAARGLPICPNVKRAVLENLAEIPELKVVARDGASSMHAEALIQYTVEECEAMDAKIVAREAMRRSFLGLHDVVPPESSSADIQRLILERLAVARNNGIAQNDLTKELNIAANNLSYQFKTLETRGLIAKQPSVIRKNGNIASTNMLYLACYARHFGSQQRLEITRTDRMFMDGERADGHTGTNDDVVNGIVAEDISVKDFIPALKAICDKLEKAEGKVLVVSDIKKGLGYRGIHGHRSWRNICHRLKDARVVEECCTRINNKEVDCLRQLRSFSTSLFEPKSHGRGPNNADIGQQSQNLAKRGLVTEELVELPILRQVYDMIDAAGFKGLTTTEVCGRLGLCCKEYHKRYFKPLISIFGVHSLKESHKKSEVYRLWTAGNFKPEASNMNPIEGETVRQGVNESKSLVLDQYVLEDSSQPLKMLDNSISVGNSSGNNERENDAAGKTEASNCTTVDECSTGLLVLCNTQSSEVEQCTGVLAEEPLQGSISVPSPETDHLALVKSPRHRSHPRSSSPAFRASGSGREKHILKILEEEKFLLKPELHRHLESLETEKNTMMDRKTLQRILNKIQREGNCKCIHVSVPGVTNCGRSRTTEVVLHPSVFNVTSELLTQIHDKMRRFEVEVRKQAHIRQKKFQSVPILDNVQRIPCSMQGQSENAGLMRANGFVLAKMVRTRLLHTFLWGSVCSSPGWDQALFFSDHSHDLENLHRSCKLFDLNLSIRSMPLELFFQVVGSAEKLEDVLEECKSGLLLCDLPIGKQNCLMDTRASNRLSYLVEILRRLKLIRLMSKGHAEDGSSRLHTTLTYALEFKPYLEEPTSTVASSDLAFADLRPQIRHDFVLLSKKAVDEYWGTLEYCYAAAKSKAALLAFPGSAVSQIFHPKSWASSRITTAAQRAEILKRIAQDGAKKKLSFKDCEKIAEDLNLTLEQVLRVYEGKRQRSATRSTSTVDAEGEELQKVKGKHIISPRKRRRISDRISLKLANVHSGLKASNSLLDLDNQPTVEQCSSTIAAEDDDCLSQRNSEGDDRECLGVEGLSEEDKNIYSFKRALSRLNPTRHKKFFWSEEAERQLVIEYARHRAARGANFHRTDWVSIINLPAPPDACKRRMALLNSFIPFREAVMKLCTNLSEQHAKYLEKFQGKLLIRSDSKEMIRGPASEEADMLEKWVNFDDDIIKVALDDVLRCKRLVKLSAARETFPEQEMREDDDIEDCGQSNASGQLSSTQRLRKHLHIIKGAKILRQMHGSVAVANAVELFKLIFLSKSKAPEAAGLLAKTLRRYSEHDLCAAFNYLSEKKIMVGGGNGQFELSQNFLHSITSSEFPTDTGSRAAKLAIWLHDRENDLVEEGIEVPSDLQCGEVFSLCALLSSGELSITPLLPSEGVGEADDIRASKRKSDSAEPHGGSPKKLRKIFPGDSELTSRREKGFPRLKLCFHRQTIPRLMAIDLFKNVNMHPTPFIGGKDQSNTSSGLDVTSSLFPSDIADHASDIIDPGKIDHPEFQFSESPWEAMAGYAKHLLSSCSYEVNSPLLQSDSFRTLYSAIQKSGDNGLSMKEIHKVLNIKDDKILEVTIEVLEAFGRALKVNAYNSVHVVDSLYRSKYFLTNIDDRVAHHLKSERKTKDGPTPLNLDNPMEDLAASEDTVNTTDNEGHRVTILNRPSDVTDRPSETLAGIKITGHEHSEAASTKVTRVENLECFRTRSNHISRPLLPWVNGDGTTNELIYHRLLRRVLGIVMLNPGILEDEIINQMQGLNPQSCRQLLQTMILDNHITPRRMQQMTSSHPPSILANLLGGKCKKPKLICRVHFYANPSTTTLL</sequence>
<name>A0ABD1G219_SALDI</name>
<dbReference type="InterPro" id="IPR044210">
    <property type="entry name" value="Tfc3-like"/>
</dbReference>
<dbReference type="InterPro" id="IPR056064">
    <property type="entry name" value="DUF7647"/>
</dbReference>
<dbReference type="SUPFAM" id="SSF46785">
    <property type="entry name" value="Winged helix' DNA-binding domain"/>
    <property type="match status" value="1"/>
</dbReference>
<evidence type="ECO:0000259" key="7">
    <source>
        <dbReference type="Pfam" id="PF04182"/>
    </source>
</evidence>
<dbReference type="Pfam" id="PF24538">
    <property type="entry name" value="DUF7599"/>
    <property type="match status" value="1"/>
</dbReference>
<dbReference type="InterPro" id="IPR035625">
    <property type="entry name" value="Tfc3-like_eWH"/>
</dbReference>
<dbReference type="Pfam" id="PF23704">
    <property type="entry name" value="WHD_GTF3C1_N"/>
    <property type="match status" value="1"/>
</dbReference>
<feature type="region of interest" description="Disordered" evidence="6">
    <location>
        <begin position="461"/>
        <end position="480"/>
    </location>
</feature>
<dbReference type="Pfam" id="PF24101">
    <property type="entry name" value="WHD_GTF3C1"/>
    <property type="match status" value="1"/>
</dbReference>
<organism evidence="14 15">
    <name type="scientific">Salvia divinorum</name>
    <name type="common">Maria pastora</name>
    <name type="synonym">Diviner's sage</name>
    <dbReference type="NCBI Taxonomy" id="28513"/>
    <lineage>
        <taxon>Eukaryota</taxon>
        <taxon>Viridiplantae</taxon>
        <taxon>Streptophyta</taxon>
        <taxon>Embryophyta</taxon>
        <taxon>Tracheophyta</taxon>
        <taxon>Spermatophyta</taxon>
        <taxon>Magnoliopsida</taxon>
        <taxon>eudicotyledons</taxon>
        <taxon>Gunneridae</taxon>
        <taxon>Pentapetalae</taxon>
        <taxon>asterids</taxon>
        <taxon>lamiids</taxon>
        <taxon>Lamiales</taxon>
        <taxon>Lamiaceae</taxon>
        <taxon>Nepetoideae</taxon>
        <taxon>Mentheae</taxon>
        <taxon>Salviinae</taxon>
        <taxon>Salvia</taxon>
        <taxon>Salvia subgen. Calosphace</taxon>
    </lineage>
</organism>
<dbReference type="Gene3D" id="1.10.10.10">
    <property type="entry name" value="Winged helix-like DNA-binding domain superfamily/Winged helix DNA-binding domain"/>
    <property type="match status" value="1"/>
</dbReference>
<feature type="domain" description="DUF7599" evidence="10">
    <location>
        <begin position="231"/>
        <end position="314"/>
    </location>
</feature>
<dbReference type="Pfam" id="PF04182">
    <property type="entry name" value="B-block_TFIIIC"/>
    <property type="match status" value="1"/>
</dbReference>
<proteinExistence type="predicted"/>
<evidence type="ECO:0000259" key="12">
    <source>
        <dbReference type="Pfam" id="PF24657"/>
    </source>
</evidence>
<dbReference type="InterPro" id="IPR056467">
    <property type="entry name" value="eWH_GTF3C1"/>
</dbReference>
<comment type="subcellular location">
    <subcellularLocation>
        <location evidence="1">Nucleus</location>
    </subcellularLocation>
</comment>
<evidence type="ECO:0000313" key="15">
    <source>
        <dbReference type="Proteomes" id="UP001567538"/>
    </source>
</evidence>
<feature type="domain" description="B-block binding subunit of TFIIIC" evidence="7">
    <location>
        <begin position="114"/>
        <end position="186"/>
    </location>
</feature>
<dbReference type="GO" id="GO:0003677">
    <property type="term" value="F:DNA binding"/>
    <property type="evidence" value="ECO:0007669"/>
    <property type="project" value="UniProtKB-KW"/>
</dbReference>
<evidence type="ECO:0000256" key="3">
    <source>
        <dbReference type="ARBA" id="ARBA00023125"/>
    </source>
</evidence>
<keyword evidence="15" id="KW-1185">Reference proteome</keyword>
<dbReference type="PANTHER" id="PTHR15180:SF1">
    <property type="entry name" value="GENERAL TRANSCRIPTION FACTOR 3C POLYPEPTIDE 1"/>
    <property type="match status" value="1"/>
</dbReference>
<dbReference type="Pfam" id="PF24658">
    <property type="entry name" value="DUF7647"/>
    <property type="match status" value="1"/>
</dbReference>
<dbReference type="Proteomes" id="UP001567538">
    <property type="component" value="Unassembled WGS sequence"/>
</dbReference>
<evidence type="ECO:0000259" key="11">
    <source>
        <dbReference type="Pfam" id="PF24655"/>
    </source>
</evidence>
<dbReference type="InterPro" id="IPR036388">
    <property type="entry name" value="WH-like_DNA-bd_sf"/>
</dbReference>
<feature type="compositionally biased region" description="Basic and acidic residues" evidence="6">
    <location>
        <begin position="1419"/>
        <end position="1432"/>
    </location>
</feature>
<evidence type="ECO:0008006" key="16">
    <source>
        <dbReference type="Google" id="ProtNLM"/>
    </source>
</evidence>
<feature type="domain" description="DUF7647" evidence="13">
    <location>
        <begin position="740"/>
        <end position="918"/>
    </location>
</feature>
<dbReference type="InterPro" id="IPR036390">
    <property type="entry name" value="WH_DNA-bd_sf"/>
</dbReference>
<keyword evidence="5" id="KW-0539">Nucleus</keyword>
<evidence type="ECO:0000313" key="14">
    <source>
        <dbReference type="EMBL" id="KAL1538122.1"/>
    </source>
</evidence>
<dbReference type="EMBL" id="JBEAFC010000010">
    <property type="protein sequence ID" value="KAL1538122.1"/>
    <property type="molecule type" value="Genomic_DNA"/>
</dbReference>
<feature type="domain" description="DUF7646" evidence="12">
    <location>
        <begin position="334"/>
        <end position="417"/>
    </location>
</feature>
<feature type="region of interest" description="Disordered" evidence="6">
    <location>
        <begin position="535"/>
        <end position="555"/>
    </location>
</feature>
<evidence type="ECO:0000259" key="13">
    <source>
        <dbReference type="Pfam" id="PF24658"/>
    </source>
</evidence>
<evidence type="ECO:0000256" key="4">
    <source>
        <dbReference type="ARBA" id="ARBA00023163"/>
    </source>
</evidence>
<dbReference type="PANTHER" id="PTHR15180">
    <property type="entry name" value="GENERAL TRANSCRIPTION FACTOR 3C POLYPEPTIDE 1"/>
    <property type="match status" value="1"/>
</dbReference>
<dbReference type="Pfam" id="PF24657">
    <property type="entry name" value="DUF7646"/>
    <property type="match status" value="1"/>
</dbReference>
<dbReference type="InterPro" id="IPR056020">
    <property type="entry name" value="DUF7599"/>
</dbReference>
<gene>
    <name evidence="14" type="ORF">AAHA92_26902</name>
</gene>
<dbReference type="CDD" id="cd16169">
    <property type="entry name" value="Tau138_eWH"/>
    <property type="match status" value="1"/>
</dbReference>
<dbReference type="InterPro" id="IPR056063">
    <property type="entry name" value="DUF7646"/>
</dbReference>
<reference evidence="14 15" key="1">
    <citation type="submission" date="2024-06" db="EMBL/GenBank/DDBJ databases">
        <title>A chromosome level genome sequence of Diviner's sage (Salvia divinorum).</title>
        <authorList>
            <person name="Ford S.A."/>
            <person name="Ro D.-K."/>
            <person name="Ness R.W."/>
            <person name="Phillips M.A."/>
        </authorList>
    </citation>
    <scope>NUCLEOTIDE SEQUENCE [LARGE SCALE GENOMIC DNA]</scope>
    <source>
        <strain evidence="14">SAF-2024a</strain>
        <tissue evidence="14">Leaf</tissue>
    </source>
</reference>
<evidence type="ECO:0000256" key="2">
    <source>
        <dbReference type="ARBA" id="ARBA00022553"/>
    </source>
</evidence>
<dbReference type="InterPro" id="IPR056428">
    <property type="entry name" value="WH_GTF3C1"/>
</dbReference>
<feature type="domain" description="General transcription factor 3C polypeptide 1 winged-helix" evidence="8">
    <location>
        <begin position="1"/>
        <end position="103"/>
    </location>
</feature>
<keyword evidence="2" id="KW-0597">Phosphoprotein</keyword>
<accession>A0ABD1G219</accession>
<dbReference type="InterPro" id="IPR007309">
    <property type="entry name" value="TFIIIC_Bblock-bd"/>
</dbReference>
<evidence type="ECO:0000256" key="5">
    <source>
        <dbReference type="ARBA" id="ARBA00023242"/>
    </source>
</evidence>
<comment type="caution">
    <text evidence="14">The sequence shown here is derived from an EMBL/GenBank/DDBJ whole genome shotgun (WGS) entry which is preliminary data.</text>
</comment>
<dbReference type="GO" id="GO:0005634">
    <property type="term" value="C:nucleus"/>
    <property type="evidence" value="ECO:0007669"/>
    <property type="project" value="UniProtKB-SubCell"/>
</dbReference>
<dbReference type="InterPro" id="IPR056062">
    <property type="entry name" value="DUF7645"/>
</dbReference>
<dbReference type="Pfam" id="PF24655">
    <property type="entry name" value="DUF7645"/>
    <property type="match status" value="1"/>
</dbReference>